<organism evidence="6 7">
    <name type="scientific">Christensenella minuta</name>
    <dbReference type="NCBI Taxonomy" id="626937"/>
    <lineage>
        <taxon>Bacteria</taxon>
        <taxon>Bacillati</taxon>
        <taxon>Bacillota</taxon>
        <taxon>Clostridia</taxon>
        <taxon>Christensenellales</taxon>
        <taxon>Christensenellaceae</taxon>
        <taxon>Christensenella</taxon>
    </lineage>
</organism>
<feature type="DNA-binding region" description="H-T-H motif" evidence="4">
    <location>
        <begin position="32"/>
        <end position="51"/>
    </location>
</feature>
<comment type="caution">
    <text evidence="6">The sequence shown here is derived from an EMBL/GenBank/DDBJ whole genome shotgun (WGS) entry which is preliminary data.</text>
</comment>
<evidence type="ECO:0000256" key="2">
    <source>
        <dbReference type="ARBA" id="ARBA00023125"/>
    </source>
</evidence>
<protein>
    <submittedName>
        <fullName evidence="6">Transcriptional regulator, TetR family</fullName>
    </submittedName>
</protein>
<keyword evidence="1" id="KW-0805">Transcription regulation</keyword>
<dbReference type="Gene3D" id="1.10.357.10">
    <property type="entry name" value="Tetracycline Repressor, domain 2"/>
    <property type="match status" value="1"/>
</dbReference>
<dbReference type="GO" id="GO:0000976">
    <property type="term" value="F:transcription cis-regulatory region binding"/>
    <property type="evidence" value="ECO:0007669"/>
    <property type="project" value="TreeGrafter"/>
</dbReference>
<dbReference type="InterPro" id="IPR050109">
    <property type="entry name" value="HTH-type_TetR-like_transc_reg"/>
</dbReference>
<dbReference type="GO" id="GO:0003700">
    <property type="term" value="F:DNA-binding transcription factor activity"/>
    <property type="evidence" value="ECO:0007669"/>
    <property type="project" value="TreeGrafter"/>
</dbReference>
<sequence>MMTSPSYKEKELLIMRALLRLLSGGMSIAEIKTSDIAQEAGIGKGTLYNYFDTKEDIFARTIIYSIDTQLHAVFEQMNKAQDFKSKCYTVLRIVHEIASNEHSDFHLLLFNLGGKDMKQLTGGDMSFVRRYLSVIRGKVMLLAQTGAAEGLFPPPCDEEYAYSAFAAALMSFVHARCRMDLPTDKALGRAMDNAYTLLLKALS</sequence>
<dbReference type="PROSITE" id="PS50977">
    <property type="entry name" value="HTH_TETR_2"/>
    <property type="match status" value="1"/>
</dbReference>
<accession>A0A136Q520</accession>
<dbReference type="Proteomes" id="UP000070366">
    <property type="component" value="Unassembled WGS sequence"/>
</dbReference>
<evidence type="ECO:0000256" key="3">
    <source>
        <dbReference type="ARBA" id="ARBA00023163"/>
    </source>
</evidence>
<feature type="domain" description="HTH tetR-type" evidence="5">
    <location>
        <begin position="7"/>
        <end position="69"/>
    </location>
</feature>
<dbReference type="InterPro" id="IPR001647">
    <property type="entry name" value="HTH_TetR"/>
</dbReference>
<evidence type="ECO:0000256" key="4">
    <source>
        <dbReference type="PROSITE-ProRule" id="PRU00335"/>
    </source>
</evidence>
<dbReference type="RefSeq" id="WP_066520737.1">
    <property type="nucleotide sequence ID" value="NZ_CABMOF010000004.1"/>
</dbReference>
<proteinExistence type="predicted"/>
<evidence type="ECO:0000256" key="1">
    <source>
        <dbReference type="ARBA" id="ARBA00023015"/>
    </source>
</evidence>
<evidence type="ECO:0000313" key="7">
    <source>
        <dbReference type="Proteomes" id="UP000070366"/>
    </source>
</evidence>
<keyword evidence="7" id="KW-1185">Reference proteome</keyword>
<keyword evidence="3" id="KW-0804">Transcription</keyword>
<dbReference type="OrthoDB" id="9814200at2"/>
<keyword evidence="2 4" id="KW-0238">DNA-binding</keyword>
<dbReference type="KEGG" id="cmiu:B1H56_11800"/>
<dbReference type="AlphaFoldDB" id="A0A136Q520"/>
<dbReference type="EMBL" id="LSZW01000057">
    <property type="protein sequence ID" value="KXK65757.1"/>
    <property type="molecule type" value="Genomic_DNA"/>
</dbReference>
<dbReference type="STRING" id="626937.HMPREF3293_01479"/>
<evidence type="ECO:0000259" key="5">
    <source>
        <dbReference type="PROSITE" id="PS50977"/>
    </source>
</evidence>
<dbReference type="Pfam" id="PF00440">
    <property type="entry name" value="TetR_N"/>
    <property type="match status" value="1"/>
</dbReference>
<dbReference type="SUPFAM" id="SSF46689">
    <property type="entry name" value="Homeodomain-like"/>
    <property type="match status" value="1"/>
</dbReference>
<reference evidence="6 7" key="1">
    <citation type="submission" date="2016-02" db="EMBL/GenBank/DDBJ databases">
        <authorList>
            <person name="Wen L."/>
            <person name="He K."/>
            <person name="Yang H."/>
        </authorList>
    </citation>
    <scope>NUCLEOTIDE SEQUENCE [LARGE SCALE GENOMIC DNA]</scope>
    <source>
        <strain evidence="6 7">DSM 22607</strain>
    </source>
</reference>
<evidence type="ECO:0000313" key="6">
    <source>
        <dbReference type="EMBL" id="KXK65757.1"/>
    </source>
</evidence>
<dbReference type="InterPro" id="IPR009057">
    <property type="entry name" value="Homeodomain-like_sf"/>
</dbReference>
<gene>
    <name evidence="6" type="ORF">HMPREF3293_01479</name>
</gene>
<dbReference type="PANTHER" id="PTHR30055:SF234">
    <property type="entry name" value="HTH-TYPE TRANSCRIPTIONAL REGULATOR BETI"/>
    <property type="match status" value="1"/>
</dbReference>
<name>A0A136Q520_9FIRM</name>
<dbReference type="PANTHER" id="PTHR30055">
    <property type="entry name" value="HTH-TYPE TRANSCRIPTIONAL REGULATOR RUTR"/>
    <property type="match status" value="1"/>
</dbReference>
<dbReference type="Gene3D" id="1.10.10.60">
    <property type="entry name" value="Homeodomain-like"/>
    <property type="match status" value="1"/>
</dbReference>